<keyword evidence="2" id="KW-1185">Reference proteome</keyword>
<dbReference type="KEGG" id="aue:C5O00_12830"/>
<accession>A0A2S0HZF7</accession>
<dbReference type="Proteomes" id="UP000238442">
    <property type="component" value="Chromosome"/>
</dbReference>
<proteinExistence type="predicted"/>
<protein>
    <submittedName>
        <fullName evidence="1">Uncharacterized protein</fullName>
    </submittedName>
</protein>
<evidence type="ECO:0000313" key="1">
    <source>
        <dbReference type="EMBL" id="AVI51990.1"/>
    </source>
</evidence>
<evidence type="ECO:0000313" key="2">
    <source>
        <dbReference type="Proteomes" id="UP000238442"/>
    </source>
</evidence>
<name>A0A2S0HZF7_9FLAO</name>
<dbReference type="EMBL" id="CP027062">
    <property type="protein sequence ID" value="AVI51990.1"/>
    <property type="molecule type" value="Genomic_DNA"/>
</dbReference>
<sequence>MPIIIKIDTVTSEYFIQFKGLAKASILGDEQELIKIKLKVLFMNFDLFPLQKMFSRKKQLKEPEKKNKKWTMGKGKKALKVLRSFKVKHLILEMDTGDIILNAKLYPVLFFMNRFNGSYAINFENRNRLALHLENRPIRIIKSIINP</sequence>
<organism evidence="1 2">
    <name type="scientific">Pukyongia salina</name>
    <dbReference type="NCBI Taxonomy" id="2094025"/>
    <lineage>
        <taxon>Bacteria</taxon>
        <taxon>Pseudomonadati</taxon>
        <taxon>Bacteroidota</taxon>
        <taxon>Flavobacteriia</taxon>
        <taxon>Flavobacteriales</taxon>
        <taxon>Flavobacteriaceae</taxon>
        <taxon>Pukyongia</taxon>
    </lineage>
</organism>
<reference evidence="1 2" key="1">
    <citation type="submission" date="2018-02" db="EMBL/GenBank/DDBJ databases">
        <title>Genomic analysis of the strain RR4-38 isolated from a seawater recirculating aquaculture system.</title>
        <authorList>
            <person name="Kim Y.-S."/>
            <person name="Jang Y.H."/>
            <person name="Kim K.-H."/>
        </authorList>
    </citation>
    <scope>NUCLEOTIDE SEQUENCE [LARGE SCALE GENOMIC DNA]</scope>
    <source>
        <strain evidence="1 2">RR4-38</strain>
    </source>
</reference>
<dbReference type="AlphaFoldDB" id="A0A2S0HZF7"/>
<gene>
    <name evidence="1" type="ORF">C5O00_12830</name>
</gene>